<proteinExistence type="predicted"/>
<evidence type="ECO:0000313" key="2">
    <source>
        <dbReference type="Proteomes" id="UP000219111"/>
    </source>
</evidence>
<protein>
    <submittedName>
        <fullName evidence="1">Uncharacterized protein</fullName>
    </submittedName>
</protein>
<name>A0A285S5I6_9RHOB</name>
<dbReference type="SUPFAM" id="SSF52540">
    <property type="entry name" value="P-loop containing nucleoside triphosphate hydrolases"/>
    <property type="match status" value="1"/>
</dbReference>
<evidence type="ECO:0000313" key="1">
    <source>
        <dbReference type="EMBL" id="SOC00366.1"/>
    </source>
</evidence>
<organism evidence="1 2">
    <name type="scientific">Rhodobacter maris</name>
    <dbReference type="NCBI Taxonomy" id="446682"/>
    <lineage>
        <taxon>Bacteria</taxon>
        <taxon>Pseudomonadati</taxon>
        <taxon>Pseudomonadota</taxon>
        <taxon>Alphaproteobacteria</taxon>
        <taxon>Rhodobacterales</taxon>
        <taxon>Rhodobacter group</taxon>
        <taxon>Rhodobacter</taxon>
    </lineage>
</organism>
<accession>A0A285S5I6</accession>
<dbReference type="RefSeq" id="WP_141399417.1">
    <property type="nucleotide sequence ID" value="NZ_OBMT01000002.1"/>
</dbReference>
<dbReference type="EMBL" id="OBMT01000002">
    <property type="protein sequence ID" value="SOC00366.1"/>
    <property type="molecule type" value="Genomic_DNA"/>
</dbReference>
<dbReference type="OrthoDB" id="547419at2"/>
<dbReference type="Gene3D" id="3.40.50.300">
    <property type="entry name" value="P-loop containing nucleotide triphosphate hydrolases"/>
    <property type="match status" value="1"/>
</dbReference>
<reference evidence="2" key="1">
    <citation type="submission" date="2017-08" db="EMBL/GenBank/DDBJ databases">
        <authorList>
            <person name="Varghese N."/>
            <person name="Submissions S."/>
        </authorList>
    </citation>
    <scope>NUCLEOTIDE SEQUENCE [LARGE SCALE GENOMIC DNA]</scope>
    <source>
        <strain evidence="2">JA276</strain>
    </source>
</reference>
<keyword evidence="2" id="KW-1185">Reference proteome</keyword>
<gene>
    <name evidence="1" type="ORF">SAMN05877831_102334</name>
</gene>
<dbReference type="AlphaFoldDB" id="A0A285S5I6"/>
<dbReference type="Proteomes" id="UP000219111">
    <property type="component" value="Unassembled WGS sequence"/>
</dbReference>
<dbReference type="InterPro" id="IPR027417">
    <property type="entry name" value="P-loop_NTPase"/>
</dbReference>
<sequence>MQKYLFLHIGMPKCASTTIQANLEENAPALSERGYFYGKLPGDETVGQGNGTILNYFAESRKYAQFNAAVEYFLTPESHVILSGESLVALARSADVLEMISKKAHSKGFLLKVLCVLKRQDLWIESDFKQHVKGKTAWTAPIEKLVERRAEKRTLDYDFLLGNWTRAVPEENIRVRPVPANGENIDVVAEIADWLSVERSLFQGETGSRNVSPATALVEPARQLKKFWISAGDDVTTAAEKVAAFLEFGRTLDLPKRQYILSHAARREILDRYQAANSKVEKRFNGGRSLFDDVIEAEDHDATSLSEEAAQILIEYFVRKGEGEALGPAGPAREARTLMSSTRQRVKTLFGG</sequence>